<dbReference type="EMBL" id="CP075866">
    <property type="protein sequence ID" value="QYS99694.1"/>
    <property type="molecule type" value="Genomic_DNA"/>
</dbReference>
<dbReference type="AlphaFoldDB" id="A0A8G0LGX2"/>
<protein>
    <submittedName>
        <fullName evidence="2">Uncharacterized protein</fullName>
    </submittedName>
</protein>
<evidence type="ECO:0000256" key="1">
    <source>
        <dbReference type="SAM" id="MobiDB-lite"/>
    </source>
</evidence>
<feature type="region of interest" description="Disordered" evidence="1">
    <location>
        <begin position="76"/>
        <end position="100"/>
    </location>
</feature>
<evidence type="ECO:0000313" key="3">
    <source>
        <dbReference type="Proteomes" id="UP000826661"/>
    </source>
</evidence>
<proteinExistence type="predicted"/>
<accession>A0A8G0LGX2</accession>
<dbReference type="Proteomes" id="UP000826661">
    <property type="component" value="Chromosome III"/>
</dbReference>
<reference evidence="2 3" key="1">
    <citation type="journal article" date="2021" name="BMC Genomics">
        <title>Telomere-to-telomere genome assembly of asparaginase-producing Trichoderma simmonsii.</title>
        <authorList>
            <person name="Chung D."/>
            <person name="Kwon Y.M."/>
            <person name="Yang Y."/>
        </authorList>
    </citation>
    <scope>NUCLEOTIDE SEQUENCE [LARGE SCALE GENOMIC DNA]</scope>
    <source>
        <strain evidence="2 3">GH-Sj1</strain>
    </source>
</reference>
<organism evidence="2 3">
    <name type="scientific">Trichoderma simmonsii</name>
    <dbReference type="NCBI Taxonomy" id="1491479"/>
    <lineage>
        <taxon>Eukaryota</taxon>
        <taxon>Fungi</taxon>
        <taxon>Dikarya</taxon>
        <taxon>Ascomycota</taxon>
        <taxon>Pezizomycotina</taxon>
        <taxon>Sordariomycetes</taxon>
        <taxon>Hypocreomycetidae</taxon>
        <taxon>Hypocreales</taxon>
        <taxon>Hypocreaceae</taxon>
        <taxon>Trichoderma</taxon>
    </lineage>
</organism>
<evidence type="ECO:0000313" key="2">
    <source>
        <dbReference type="EMBL" id="QYS99694.1"/>
    </source>
</evidence>
<keyword evidence="3" id="KW-1185">Reference proteome</keyword>
<name>A0A8G0LGX2_9HYPO</name>
<gene>
    <name evidence="2" type="ORF">H0G86_006813</name>
</gene>
<sequence length="100" mass="10781">MHANVTWLPLVSASASVSVQPSVIMLLMKQPANGRAEHLQPSPGTALDQIKSRPHPRLFRLMRMSDYRRLELASHRPTCGASGGANRLRTSPSAKPGSAA</sequence>